<dbReference type="InterPro" id="IPR012347">
    <property type="entry name" value="Ferritin-like"/>
</dbReference>
<name>H1Y4V5_9SPHI</name>
<keyword evidence="3" id="KW-1185">Reference proteome</keyword>
<proteinExistence type="predicted"/>
<gene>
    <name evidence="2" type="ORF">Mucpa_4192</name>
</gene>
<dbReference type="PANTHER" id="PTHR38593:SF1">
    <property type="entry name" value="BLR2558 PROTEIN"/>
    <property type="match status" value="1"/>
</dbReference>
<evidence type="ECO:0000259" key="1">
    <source>
        <dbReference type="Pfam" id="PF13628"/>
    </source>
</evidence>
<reference evidence="2" key="1">
    <citation type="submission" date="2011-09" db="EMBL/GenBank/DDBJ databases">
        <title>The permanent draft genome of Mucilaginibacter paludis DSM 18603.</title>
        <authorList>
            <consortium name="US DOE Joint Genome Institute (JGI-PGF)"/>
            <person name="Lucas S."/>
            <person name="Han J."/>
            <person name="Lapidus A."/>
            <person name="Bruce D."/>
            <person name="Goodwin L."/>
            <person name="Pitluck S."/>
            <person name="Peters L."/>
            <person name="Kyrpides N."/>
            <person name="Mavromatis K."/>
            <person name="Ivanova N."/>
            <person name="Mikhailova N."/>
            <person name="Held B."/>
            <person name="Detter J.C."/>
            <person name="Tapia R."/>
            <person name="Han C."/>
            <person name="Land M."/>
            <person name="Hauser L."/>
            <person name="Markowitz V."/>
            <person name="Cheng J.-F."/>
            <person name="Hugenholtz P."/>
            <person name="Woyke T."/>
            <person name="Wu D."/>
            <person name="Tindall B."/>
            <person name="Brambilla E."/>
            <person name="Klenk H.-P."/>
            <person name="Eisen J.A."/>
        </authorList>
    </citation>
    <scope>NUCLEOTIDE SEQUENCE [LARGE SCALE GENOMIC DNA]</scope>
    <source>
        <strain evidence="2">DSM 18603</strain>
    </source>
</reference>
<dbReference type="Pfam" id="PF13628">
    <property type="entry name" value="DUF4142"/>
    <property type="match status" value="1"/>
</dbReference>
<dbReference type="STRING" id="714943.Mucpa_4192"/>
<dbReference type="Gene3D" id="1.20.1260.10">
    <property type="match status" value="1"/>
</dbReference>
<dbReference type="PANTHER" id="PTHR38593">
    <property type="entry name" value="BLR2558 PROTEIN"/>
    <property type="match status" value="1"/>
</dbReference>
<dbReference type="InterPro" id="IPR025419">
    <property type="entry name" value="DUF4142"/>
</dbReference>
<sequence>MTIFAAAIAVFCLQACHSNKDSKATADSTNKANDVTSKPANDIATATGMTTDSQDAKFAVEAANGGMAEVMLSRLAQDKGSGKVKDFGAMMVMDHRKANNELMTLAKGKNITLPSVVGADEQKYFNDLSKKSGEDFDKAYIQLMIDDHKNDIKVFDDASKNLKDPDLKAFADKTLPTLKMHLSSIVKIDSALKK</sequence>
<evidence type="ECO:0000313" key="3">
    <source>
        <dbReference type="Proteomes" id="UP000002774"/>
    </source>
</evidence>
<dbReference type="eggNOG" id="COG3652">
    <property type="taxonomic scope" value="Bacteria"/>
</dbReference>
<organism evidence="2 3">
    <name type="scientific">Mucilaginibacter paludis DSM 18603</name>
    <dbReference type="NCBI Taxonomy" id="714943"/>
    <lineage>
        <taxon>Bacteria</taxon>
        <taxon>Pseudomonadati</taxon>
        <taxon>Bacteroidota</taxon>
        <taxon>Sphingobacteriia</taxon>
        <taxon>Sphingobacteriales</taxon>
        <taxon>Sphingobacteriaceae</taxon>
        <taxon>Mucilaginibacter</taxon>
    </lineage>
</organism>
<dbReference type="AlphaFoldDB" id="H1Y4V5"/>
<evidence type="ECO:0000313" key="2">
    <source>
        <dbReference type="EMBL" id="EHQ28283.1"/>
    </source>
</evidence>
<accession>H1Y4V5</accession>
<dbReference type="Proteomes" id="UP000002774">
    <property type="component" value="Chromosome"/>
</dbReference>
<protein>
    <submittedName>
        <fullName evidence="2">Outer membrane protein-like protein</fullName>
    </submittedName>
</protein>
<feature type="domain" description="DUF4142" evidence="1">
    <location>
        <begin position="54"/>
        <end position="185"/>
    </location>
</feature>
<dbReference type="EMBL" id="CM001403">
    <property type="protein sequence ID" value="EHQ28283.1"/>
    <property type="molecule type" value="Genomic_DNA"/>
</dbReference>
<dbReference type="HOGENOM" id="CLU_079636_1_2_10"/>